<evidence type="ECO:0000313" key="9">
    <source>
        <dbReference type="EMBL" id="APX23814.1"/>
    </source>
</evidence>
<organism evidence="9 10">
    <name type="scientific">Salipiger profundus</name>
    <dbReference type="NCBI Taxonomy" id="1229727"/>
    <lineage>
        <taxon>Bacteria</taxon>
        <taxon>Pseudomonadati</taxon>
        <taxon>Pseudomonadota</taxon>
        <taxon>Alphaproteobacteria</taxon>
        <taxon>Rhodobacterales</taxon>
        <taxon>Roseobacteraceae</taxon>
        <taxon>Salipiger</taxon>
    </lineage>
</organism>
<keyword evidence="6 8" id="KW-1133">Transmembrane helix</keyword>
<dbReference type="InterPro" id="IPR002781">
    <property type="entry name" value="TM_pro_TauE-like"/>
</dbReference>
<proteinExistence type="inferred from homology"/>
<evidence type="ECO:0000256" key="3">
    <source>
        <dbReference type="ARBA" id="ARBA00022448"/>
    </source>
</evidence>
<keyword evidence="10" id="KW-1185">Reference proteome</keyword>
<feature type="transmembrane region" description="Helical" evidence="8">
    <location>
        <begin position="198"/>
        <end position="214"/>
    </location>
</feature>
<keyword evidence="3" id="KW-0813">Transport</keyword>
<evidence type="ECO:0000256" key="6">
    <source>
        <dbReference type="ARBA" id="ARBA00022989"/>
    </source>
</evidence>
<dbReference type="Pfam" id="PF01925">
    <property type="entry name" value="TauE"/>
    <property type="match status" value="1"/>
</dbReference>
<gene>
    <name evidence="9" type="ORF">Ga0080559_TMP3018</name>
</gene>
<comment type="subcellular location">
    <subcellularLocation>
        <location evidence="1 8">Cell membrane</location>
        <topology evidence="1 8">Multi-pass membrane protein</topology>
    </subcellularLocation>
</comment>
<name>A0A1U7D6M5_9RHOB</name>
<sequence length="247" mass="24765">MTEALAHFAAAPWVAALALAVVFAGAVVQFSLGMGFGLTVAPILALLDPALVPVPALLMSFVVAAGGALREVRAIRWADAAMAAGGRGIGALVAAALLGSIASGDGFSLVFGALVLGAVGLSVAGLRPAYRPRNLLAMGTVSGIMATITSVGAPPLAMVFQSEPISRARPTLAAIFTCGTVFSLTGLWASGWATLTDLWLALLLSPAALAGFFASRTLGRRIDARYRLALLGISAAAGAALVVKGLA</sequence>
<dbReference type="STRING" id="1229727.Ga0080559_TMP3018"/>
<evidence type="ECO:0000256" key="1">
    <source>
        <dbReference type="ARBA" id="ARBA00004651"/>
    </source>
</evidence>
<dbReference type="GO" id="GO:0005886">
    <property type="term" value="C:plasma membrane"/>
    <property type="evidence" value="ECO:0007669"/>
    <property type="project" value="UniProtKB-SubCell"/>
</dbReference>
<evidence type="ECO:0000256" key="8">
    <source>
        <dbReference type="RuleBase" id="RU363041"/>
    </source>
</evidence>
<evidence type="ECO:0000256" key="7">
    <source>
        <dbReference type="ARBA" id="ARBA00023136"/>
    </source>
</evidence>
<protein>
    <recommendedName>
        <fullName evidence="8">Probable membrane transporter protein</fullName>
    </recommendedName>
</protein>
<keyword evidence="5 8" id="KW-0812">Transmembrane</keyword>
<feature type="transmembrane region" description="Helical" evidence="8">
    <location>
        <begin position="89"/>
        <end position="115"/>
    </location>
</feature>
<dbReference type="EMBL" id="CP014796">
    <property type="protein sequence ID" value="APX23814.1"/>
    <property type="molecule type" value="Genomic_DNA"/>
</dbReference>
<dbReference type="Proteomes" id="UP000186559">
    <property type="component" value="Chromosome"/>
</dbReference>
<feature type="transmembrane region" description="Helical" evidence="8">
    <location>
        <begin position="135"/>
        <end position="160"/>
    </location>
</feature>
<evidence type="ECO:0000256" key="4">
    <source>
        <dbReference type="ARBA" id="ARBA00022475"/>
    </source>
</evidence>
<dbReference type="RefSeq" id="WP_076623744.1">
    <property type="nucleotide sequence ID" value="NZ_BMEW01000007.1"/>
</dbReference>
<comment type="similarity">
    <text evidence="2 8">Belongs to the 4-toluene sulfonate uptake permease (TSUP) (TC 2.A.102) family.</text>
</comment>
<dbReference type="PANTHER" id="PTHR30269:SF37">
    <property type="entry name" value="MEMBRANE TRANSPORTER PROTEIN"/>
    <property type="match status" value="1"/>
</dbReference>
<feature type="transmembrane region" description="Helical" evidence="8">
    <location>
        <begin position="226"/>
        <end position="246"/>
    </location>
</feature>
<dbReference type="InterPro" id="IPR052017">
    <property type="entry name" value="TSUP"/>
</dbReference>
<dbReference type="AlphaFoldDB" id="A0A1U7D6M5"/>
<evidence type="ECO:0000313" key="10">
    <source>
        <dbReference type="Proteomes" id="UP000186559"/>
    </source>
</evidence>
<evidence type="ECO:0000256" key="5">
    <source>
        <dbReference type="ARBA" id="ARBA00022692"/>
    </source>
</evidence>
<accession>A0A1U7D6M5</accession>
<keyword evidence="7 8" id="KW-0472">Membrane</keyword>
<dbReference type="KEGG" id="tpro:Ga0080559_TMP3018"/>
<dbReference type="OrthoDB" id="5472127at2"/>
<feature type="transmembrane region" description="Helical" evidence="8">
    <location>
        <begin position="40"/>
        <end position="69"/>
    </location>
</feature>
<dbReference type="PANTHER" id="PTHR30269">
    <property type="entry name" value="TRANSMEMBRANE PROTEIN YFCA"/>
    <property type="match status" value="1"/>
</dbReference>
<evidence type="ECO:0000256" key="2">
    <source>
        <dbReference type="ARBA" id="ARBA00009142"/>
    </source>
</evidence>
<reference evidence="9 10" key="1">
    <citation type="submission" date="2016-03" db="EMBL/GenBank/DDBJ databases">
        <title>Deep-sea bacteria in the southern Pacific.</title>
        <authorList>
            <person name="Tang K."/>
        </authorList>
    </citation>
    <scope>NUCLEOTIDE SEQUENCE [LARGE SCALE GENOMIC DNA]</scope>
    <source>
        <strain evidence="9 10">JLT2016</strain>
    </source>
</reference>
<feature type="transmembrane region" description="Helical" evidence="8">
    <location>
        <begin position="172"/>
        <end position="192"/>
    </location>
</feature>
<keyword evidence="4 8" id="KW-1003">Cell membrane</keyword>